<accession>A0A4C1TJV9</accession>
<dbReference type="AlphaFoldDB" id="A0A4C1TJV9"/>
<sequence length="78" mass="8941">MTIVSYRNRLFKRINPGSVQIGTVTDNGMEIAYETRSEIESRDWGELEVENGIKNVINRSIKIRVNVGTGTETRREQN</sequence>
<comment type="caution">
    <text evidence="1">The sequence shown here is derived from an EMBL/GenBank/DDBJ whole genome shotgun (WGS) entry which is preliminary data.</text>
</comment>
<reference evidence="1 2" key="1">
    <citation type="journal article" date="2019" name="Commun. Biol.">
        <title>The bagworm genome reveals a unique fibroin gene that provides high tensile strength.</title>
        <authorList>
            <person name="Kono N."/>
            <person name="Nakamura H."/>
            <person name="Ohtoshi R."/>
            <person name="Tomita M."/>
            <person name="Numata K."/>
            <person name="Arakawa K."/>
        </authorList>
    </citation>
    <scope>NUCLEOTIDE SEQUENCE [LARGE SCALE GENOMIC DNA]</scope>
</reference>
<evidence type="ECO:0000313" key="2">
    <source>
        <dbReference type="Proteomes" id="UP000299102"/>
    </source>
</evidence>
<organism evidence="1 2">
    <name type="scientific">Eumeta variegata</name>
    <name type="common">Bagworm moth</name>
    <name type="synonym">Eumeta japonica</name>
    <dbReference type="NCBI Taxonomy" id="151549"/>
    <lineage>
        <taxon>Eukaryota</taxon>
        <taxon>Metazoa</taxon>
        <taxon>Ecdysozoa</taxon>
        <taxon>Arthropoda</taxon>
        <taxon>Hexapoda</taxon>
        <taxon>Insecta</taxon>
        <taxon>Pterygota</taxon>
        <taxon>Neoptera</taxon>
        <taxon>Endopterygota</taxon>
        <taxon>Lepidoptera</taxon>
        <taxon>Glossata</taxon>
        <taxon>Ditrysia</taxon>
        <taxon>Tineoidea</taxon>
        <taxon>Psychidae</taxon>
        <taxon>Oiketicinae</taxon>
        <taxon>Eumeta</taxon>
    </lineage>
</organism>
<dbReference type="EMBL" id="BGZK01000064">
    <property type="protein sequence ID" value="GBP14476.1"/>
    <property type="molecule type" value="Genomic_DNA"/>
</dbReference>
<keyword evidence="2" id="KW-1185">Reference proteome</keyword>
<gene>
    <name evidence="1" type="ORF">EVAR_7759_1</name>
</gene>
<proteinExistence type="predicted"/>
<name>A0A4C1TJV9_EUMVA</name>
<protein>
    <submittedName>
        <fullName evidence="1">Uncharacterized protein</fullName>
    </submittedName>
</protein>
<dbReference type="Proteomes" id="UP000299102">
    <property type="component" value="Unassembled WGS sequence"/>
</dbReference>
<evidence type="ECO:0000313" key="1">
    <source>
        <dbReference type="EMBL" id="GBP14476.1"/>
    </source>
</evidence>